<feature type="domain" description="Insertion element IS150 protein InsJ-like helix-turn-helix" evidence="1">
    <location>
        <begin position="10"/>
        <end position="60"/>
    </location>
</feature>
<name>A0A7T0FZY6_9BACT</name>
<dbReference type="Pfam" id="PF13518">
    <property type="entry name" value="HTH_28"/>
    <property type="match status" value="1"/>
</dbReference>
<dbReference type="EMBL" id="CP048685">
    <property type="protein sequence ID" value="QPJ61834.1"/>
    <property type="molecule type" value="Genomic_DNA"/>
</dbReference>
<evidence type="ECO:0000259" key="1">
    <source>
        <dbReference type="Pfam" id="PF13518"/>
    </source>
</evidence>
<dbReference type="Proteomes" id="UP000594688">
    <property type="component" value="Chromosome"/>
</dbReference>
<gene>
    <name evidence="2" type="ORF">G3M70_08070</name>
</gene>
<protein>
    <submittedName>
        <fullName evidence="2">Helix-turn-helix domain-containing protein</fullName>
    </submittedName>
</protein>
<proteinExistence type="predicted"/>
<dbReference type="InterPro" id="IPR055247">
    <property type="entry name" value="InsJ-like_HTH"/>
</dbReference>
<organism evidence="2 3">
    <name type="scientific">Candidatus Nitronauta litoralis</name>
    <dbReference type="NCBI Taxonomy" id="2705533"/>
    <lineage>
        <taxon>Bacteria</taxon>
        <taxon>Pseudomonadati</taxon>
        <taxon>Nitrospinota/Tectimicrobiota group</taxon>
        <taxon>Nitrospinota</taxon>
        <taxon>Nitrospinia</taxon>
        <taxon>Nitrospinales</taxon>
        <taxon>Nitrospinaceae</taxon>
        <taxon>Candidatus Nitronauta</taxon>
    </lineage>
</organism>
<dbReference type="Gene3D" id="1.10.10.10">
    <property type="entry name" value="Winged helix-like DNA-binding domain superfamily/Winged helix DNA-binding domain"/>
    <property type="match status" value="1"/>
</dbReference>
<accession>A0A7T0FZY6</accession>
<evidence type="ECO:0000313" key="2">
    <source>
        <dbReference type="EMBL" id="QPJ61834.1"/>
    </source>
</evidence>
<dbReference type="InterPro" id="IPR036388">
    <property type="entry name" value="WH-like_DNA-bd_sf"/>
</dbReference>
<dbReference type="SUPFAM" id="SSF46689">
    <property type="entry name" value="Homeodomain-like"/>
    <property type="match status" value="1"/>
</dbReference>
<dbReference type="InterPro" id="IPR009057">
    <property type="entry name" value="Homeodomain-like_sf"/>
</dbReference>
<sequence length="145" mass="17180">MTPEERDISRKLRVLAHARETKNVSKTCRYFGISRTTFYEWKRAYEERGEPGLINRSPGPSYGNAPHLYPDEVYEKILYLRKTYHMGPQRIVWYLERYHDIRISSGAARNTLLRHGLIKLPQNARKRSVVTKRYEKQVPGHHVQV</sequence>
<dbReference type="AlphaFoldDB" id="A0A7T0FZY6"/>
<evidence type="ECO:0000313" key="3">
    <source>
        <dbReference type="Proteomes" id="UP000594688"/>
    </source>
</evidence>
<dbReference type="KEGG" id="nli:G3M70_08070"/>
<reference evidence="2 3" key="1">
    <citation type="submission" date="2020-02" db="EMBL/GenBank/DDBJ databases">
        <title>Genomic and physiological characterization of two novel Nitrospinaceae genera.</title>
        <authorList>
            <person name="Mueller A.J."/>
            <person name="Jung M.-Y."/>
            <person name="Strachan C.R."/>
            <person name="Herbold C.W."/>
            <person name="Kirkegaard R.H."/>
            <person name="Daims H."/>
        </authorList>
    </citation>
    <scope>NUCLEOTIDE SEQUENCE [LARGE SCALE GENOMIC DNA]</scope>
    <source>
        <strain evidence="2">EB</strain>
    </source>
</reference>